<dbReference type="SUPFAM" id="SSF56801">
    <property type="entry name" value="Acetyl-CoA synthetase-like"/>
    <property type="match status" value="1"/>
</dbReference>
<evidence type="ECO:0000259" key="3">
    <source>
        <dbReference type="Pfam" id="PF00501"/>
    </source>
</evidence>
<dbReference type="Proteomes" id="UP000586042">
    <property type="component" value="Unassembled WGS sequence"/>
</dbReference>
<keyword evidence="6" id="KW-1185">Reference proteome</keyword>
<dbReference type="EMBL" id="JABWGN010000011">
    <property type="protein sequence ID" value="NUW35564.1"/>
    <property type="molecule type" value="Genomic_DNA"/>
</dbReference>
<dbReference type="InterPro" id="IPR025110">
    <property type="entry name" value="AMP-bd_C"/>
</dbReference>
<evidence type="ECO:0000259" key="4">
    <source>
        <dbReference type="Pfam" id="PF13193"/>
    </source>
</evidence>
<accession>A0A7Y6IC83</accession>
<name>A0A7Y6IC83_9ACTN</name>
<dbReference type="InterPro" id="IPR000873">
    <property type="entry name" value="AMP-dep_synth/lig_dom"/>
</dbReference>
<dbReference type="Gene3D" id="3.40.50.12780">
    <property type="entry name" value="N-terminal domain of ligase-like"/>
    <property type="match status" value="1"/>
</dbReference>
<feature type="domain" description="AMP-binding enzyme C-terminal" evidence="4">
    <location>
        <begin position="380"/>
        <end position="449"/>
    </location>
</feature>
<dbReference type="AlphaFoldDB" id="A0A7Y6IC83"/>
<dbReference type="GO" id="GO:0031956">
    <property type="term" value="F:medium-chain fatty acid-CoA ligase activity"/>
    <property type="evidence" value="ECO:0007669"/>
    <property type="project" value="TreeGrafter"/>
</dbReference>
<dbReference type="PANTHER" id="PTHR43201:SF5">
    <property type="entry name" value="MEDIUM-CHAIN ACYL-COA LIGASE ACSF2, MITOCHONDRIAL"/>
    <property type="match status" value="1"/>
</dbReference>
<dbReference type="Pfam" id="PF13193">
    <property type="entry name" value="AMP-binding_C"/>
    <property type="match status" value="1"/>
</dbReference>
<proteinExistence type="inferred from homology"/>
<dbReference type="Pfam" id="PF00501">
    <property type="entry name" value="AMP-binding"/>
    <property type="match status" value="1"/>
</dbReference>
<evidence type="ECO:0000256" key="1">
    <source>
        <dbReference type="ARBA" id="ARBA00006432"/>
    </source>
</evidence>
<evidence type="ECO:0000313" key="6">
    <source>
        <dbReference type="Proteomes" id="UP000586042"/>
    </source>
</evidence>
<organism evidence="5 6">
    <name type="scientific">Nonomuraea montanisoli</name>
    <dbReference type="NCBI Taxonomy" id="2741721"/>
    <lineage>
        <taxon>Bacteria</taxon>
        <taxon>Bacillati</taxon>
        <taxon>Actinomycetota</taxon>
        <taxon>Actinomycetes</taxon>
        <taxon>Streptosporangiales</taxon>
        <taxon>Streptosporangiaceae</taxon>
        <taxon>Nonomuraea</taxon>
    </lineage>
</organism>
<dbReference type="InterPro" id="IPR045851">
    <property type="entry name" value="AMP-bd_C_sf"/>
</dbReference>
<evidence type="ECO:0000313" key="5">
    <source>
        <dbReference type="EMBL" id="NUW35564.1"/>
    </source>
</evidence>
<dbReference type="GO" id="GO:0006631">
    <property type="term" value="P:fatty acid metabolic process"/>
    <property type="evidence" value="ECO:0007669"/>
    <property type="project" value="TreeGrafter"/>
</dbReference>
<dbReference type="Gene3D" id="3.30.300.30">
    <property type="match status" value="1"/>
</dbReference>
<comment type="caution">
    <text evidence="5">The sequence shown here is derived from an EMBL/GenBank/DDBJ whole genome shotgun (WGS) entry which is preliminary data.</text>
</comment>
<dbReference type="PANTHER" id="PTHR43201">
    <property type="entry name" value="ACYL-COA SYNTHETASE"/>
    <property type="match status" value="1"/>
</dbReference>
<protein>
    <submittedName>
        <fullName evidence="5">AMP-binding protein</fullName>
    </submittedName>
</protein>
<dbReference type="CDD" id="cd04433">
    <property type="entry name" value="AFD_class_I"/>
    <property type="match status" value="1"/>
</dbReference>
<keyword evidence="2" id="KW-0436">Ligase</keyword>
<reference evidence="5 6" key="1">
    <citation type="submission" date="2020-06" db="EMBL/GenBank/DDBJ databases">
        <title>Nonomuraea sp. SMC257, a novel actinomycete isolated from soil.</title>
        <authorList>
            <person name="Chanama M."/>
        </authorList>
    </citation>
    <scope>NUCLEOTIDE SEQUENCE [LARGE SCALE GENOMIC DNA]</scope>
    <source>
        <strain evidence="5 6">SMC257</strain>
    </source>
</reference>
<sequence>MRPAIIERRGVLSYEALLNQCDSLAVQLNGLSHRGRLGVLCGQGREAVVALISALTVGADAVLLDTRLPDLQLRELMSTQNIGVVLHDAESIRPDLMKSDDAIWMDVTKLVPLSSPPPPPPIRRGQIIVLTAGTTGLPKGAIRPARMSLAAFASPLSRLPLRAGDRVAIATPLCHTWGHSALHACLALRATIVFPPHNPADLLDTLVSHRCTALVTVPVTLLRLLEIPAATTDLRVVAVGGSALPVGLPAAFMDAYGDILYNVYGSSEASCISIATPRDLRRAPTTAGRPLPGTRVAVLGQDGIPVAPGEIGEIFAATGMPFSGYTTGHHGRMTQRSLLATGDLGHFAQDGTLHVDGREDDMIVSGGQNIYPAPVTRLIEALPQVREVAVIGVPDKTYGQRFRAYVALRPGQVLDADTVCDHIRRQLAPQYVPREITFVAELPRNVAGKIVPRRLR</sequence>
<dbReference type="InterPro" id="IPR042099">
    <property type="entry name" value="ANL_N_sf"/>
</dbReference>
<dbReference type="PROSITE" id="PS00455">
    <property type="entry name" value="AMP_BINDING"/>
    <property type="match status" value="1"/>
</dbReference>
<gene>
    <name evidence="5" type="ORF">HTZ77_29645</name>
</gene>
<comment type="similarity">
    <text evidence="1">Belongs to the ATP-dependent AMP-binding enzyme family.</text>
</comment>
<evidence type="ECO:0000256" key="2">
    <source>
        <dbReference type="ARBA" id="ARBA00022598"/>
    </source>
</evidence>
<feature type="domain" description="AMP-dependent synthetase/ligase" evidence="3">
    <location>
        <begin position="2"/>
        <end position="325"/>
    </location>
</feature>
<dbReference type="InterPro" id="IPR020845">
    <property type="entry name" value="AMP-binding_CS"/>
</dbReference>